<dbReference type="InterPro" id="IPR050363">
    <property type="entry name" value="MIP/Aquaporin"/>
</dbReference>
<evidence type="ECO:0000256" key="5">
    <source>
        <dbReference type="ARBA" id="ARBA00022737"/>
    </source>
</evidence>
<proteinExistence type="inferred from homology"/>
<evidence type="ECO:0000256" key="3">
    <source>
        <dbReference type="ARBA" id="ARBA00022448"/>
    </source>
</evidence>
<dbReference type="OrthoDB" id="3222at2759"/>
<evidence type="ECO:0000256" key="8">
    <source>
        <dbReference type="SAM" id="MobiDB-lite"/>
    </source>
</evidence>
<evidence type="ECO:0008006" key="12">
    <source>
        <dbReference type="Google" id="ProtNLM"/>
    </source>
</evidence>
<dbReference type="PANTHER" id="PTHR43829">
    <property type="entry name" value="AQUAPORIN OR AQUAGLYCEROPORIN RELATED"/>
    <property type="match status" value="1"/>
</dbReference>
<keyword evidence="3" id="KW-0813">Transport</keyword>
<evidence type="ECO:0000256" key="2">
    <source>
        <dbReference type="ARBA" id="ARBA00006175"/>
    </source>
</evidence>
<gene>
    <name evidence="10" type="ORF">A0H81_13020</name>
</gene>
<dbReference type="AlphaFoldDB" id="A0A1C7LWJ8"/>
<dbReference type="STRING" id="5627.A0A1C7LWJ8"/>
<comment type="subcellular location">
    <subcellularLocation>
        <location evidence="1">Membrane</location>
        <topology evidence="1">Multi-pass membrane protein</topology>
    </subcellularLocation>
</comment>
<comment type="similarity">
    <text evidence="2">Belongs to the MIP/aquaporin (TC 1.A.8) family.</text>
</comment>
<keyword evidence="7 9" id="KW-0472">Membrane</keyword>
<evidence type="ECO:0000313" key="10">
    <source>
        <dbReference type="EMBL" id="OBZ67174.1"/>
    </source>
</evidence>
<feature type="region of interest" description="Disordered" evidence="8">
    <location>
        <begin position="143"/>
        <end position="168"/>
    </location>
</feature>
<evidence type="ECO:0000256" key="7">
    <source>
        <dbReference type="ARBA" id="ARBA00023136"/>
    </source>
</evidence>
<dbReference type="Proteomes" id="UP000092993">
    <property type="component" value="Unassembled WGS sequence"/>
</dbReference>
<sequence length="168" mass="17880">MQPAGIFALYTNPGMHLGFVFVNEFVCDFVLALVVFAAIEPSNQFSPPFAMPWIIALAYAVMIWGFAPACLAANAARDLGGRFAALTLWGKAASGGNYAAIAALVNIPATICAAVFYQLIFNDSARAVTRAHLEFEDALKAEQDRKTGVTPASTNEPSFSDEKIGGKV</sequence>
<reference evidence="10 11" key="1">
    <citation type="submission" date="2016-03" db="EMBL/GenBank/DDBJ databases">
        <title>Whole genome sequencing of Grifola frondosa 9006-11.</title>
        <authorList>
            <person name="Min B."/>
            <person name="Park H."/>
            <person name="Kim J.-G."/>
            <person name="Cho H."/>
            <person name="Oh Y.-L."/>
            <person name="Kong W.-S."/>
            <person name="Choi I.-G."/>
        </authorList>
    </citation>
    <scope>NUCLEOTIDE SEQUENCE [LARGE SCALE GENOMIC DNA]</scope>
    <source>
        <strain evidence="10 11">9006-11</strain>
    </source>
</reference>
<name>A0A1C7LWJ8_GRIFR</name>
<keyword evidence="6 9" id="KW-1133">Transmembrane helix</keyword>
<dbReference type="InterPro" id="IPR023271">
    <property type="entry name" value="Aquaporin-like"/>
</dbReference>
<feature type="transmembrane region" description="Helical" evidence="9">
    <location>
        <begin position="20"/>
        <end position="39"/>
    </location>
</feature>
<dbReference type="Pfam" id="PF00230">
    <property type="entry name" value="MIP"/>
    <property type="match status" value="1"/>
</dbReference>
<dbReference type="Gene3D" id="1.20.1080.10">
    <property type="entry name" value="Glycerol uptake facilitator protein"/>
    <property type="match status" value="1"/>
</dbReference>
<organism evidence="10 11">
    <name type="scientific">Grifola frondosa</name>
    <name type="common">Maitake</name>
    <name type="synonym">Polyporus frondosus</name>
    <dbReference type="NCBI Taxonomy" id="5627"/>
    <lineage>
        <taxon>Eukaryota</taxon>
        <taxon>Fungi</taxon>
        <taxon>Dikarya</taxon>
        <taxon>Basidiomycota</taxon>
        <taxon>Agaricomycotina</taxon>
        <taxon>Agaricomycetes</taxon>
        <taxon>Polyporales</taxon>
        <taxon>Grifolaceae</taxon>
        <taxon>Grifola</taxon>
    </lineage>
</organism>
<dbReference type="GO" id="GO:0015250">
    <property type="term" value="F:water channel activity"/>
    <property type="evidence" value="ECO:0007669"/>
    <property type="project" value="TreeGrafter"/>
</dbReference>
<dbReference type="SUPFAM" id="SSF81338">
    <property type="entry name" value="Aquaporin-like"/>
    <property type="match status" value="1"/>
</dbReference>
<evidence type="ECO:0000256" key="4">
    <source>
        <dbReference type="ARBA" id="ARBA00022692"/>
    </source>
</evidence>
<keyword evidence="4 9" id="KW-0812">Transmembrane</keyword>
<accession>A0A1C7LWJ8</accession>
<evidence type="ECO:0000313" key="11">
    <source>
        <dbReference type="Proteomes" id="UP000092993"/>
    </source>
</evidence>
<keyword evidence="11" id="KW-1185">Reference proteome</keyword>
<dbReference type="GO" id="GO:0005886">
    <property type="term" value="C:plasma membrane"/>
    <property type="evidence" value="ECO:0007669"/>
    <property type="project" value="TreeGrafter"/>
</dbReference>
<evidence type="ECO:0000256" key="6">
    <source>
        <dbReference type="ARBA" id="ARBA00022989"/>
    </source>
</evidence>
<feature type="transmembrane region" description="Helical" evidence="9">
    <location>
        <begin position="51"/>
        <end position="76"/>
    </location>
</feature>
<dbReference type="GO" id="GO:0015254">
    <property type="term" value="F:glycerol channel activity"/>
    <property type="evidence" value="ECO:0007669"/>
    <property type="project" value="TreeGrafter"/>
</dbReference>
<protein>
    <recommendedName>
        <fullName evidence="12">Glycerol uptake facilitator protein</fullName>
    </recommendedName>
</protein>
<evidence type="ECO:0000256" key="1">
    <source>
        <dbReference type="ARBA" id="ARBA00004141"/>
    </source>
</evidence>
<comment type="caution">
    <text evidence="10">The sequence shown here is derived from an EMBL/GenBank/DDBJ whole genome shotgun (WGS) entry which is preliminary data.</text>
</comment>
<dbReference type="InterPro" id="IPR000425">
    <property type="entry name" value="MIP"/>
</dbReference>
<dbReference type="EMBL" id="LUGG01000025">
    <property type="protein sequence ID" value="OBZ67174.1"/>
    <property type="molecule type" value="Genomic_DNA"/>
</dbReference>
<dbReference type="PANTHER" id="PTHR43829:SF14">
    <property type="entry name" value="AQUAPORIN 3"/>
    <property type="match status" value="1"/>
</dbReference>
<feature type="transmembrane region" description="Helical" evidence="9">
    <location>
        <begin position="96"/>
        <end position="120"/>
    </location>
</feature>
<keyword evidence="5" id="KW-0677">Repeat</keyword>
<evidence type="ECO:0000256" key="9">
    <source>
        <dbReference type="SAM" id="Phobius"/>
    </source>
</evidence>